<keyword evidence="2" id="KW-0472">Membrane</keyword>
<evidence type="ECO:0000313" key="5">
    <source>
        <dbReference type="Proteomes" id="UP000002899"/>
    </source>
</evidence>
<sequence length="1483" mass="165762">MKRNKSFHGTILLLFLFHTLTLLNIDPVIADDSGNSSPQTPPETSSPINGVIGDENNGLEHLSSSGLEVDDNLPELLKTSPFSGQNSDVQSASTPVEPTTPVHSNDQSNPITNKVDTNSNDHTDIKNEGSSHRTSSNNSSVTTNTNNEIRNGGGPLDQNEDKAEDEGETDAEGRGWNERTKNKPTFNATNRDFVDDNLPELLKTSPFSGQNSDVQSASTPVEPTTPVHSNDQSNPITNKVDTNSNDHTDIKNEGSSHRTSSNNSSVTTNTNNEIRNGGGPLDQNEDKAEDEGETDAEGRGWNERTKNKPTFNATNRASPDGIGKMNMEEKQLENFINVSSNALELDISIGRDNFATKFLAQHVNIFGDRISGLSAAYVEGYNNLAKIMYNSHSVLFDRKFNGAVISDNLIGNIADFGSYFLEISPNTTRTNRSDYLKSVVLSKVQYLLSADFSTTDNIQRLTNLALALGYNNVKENNPGNSQHSITTSLSTELFWSFGNNIFLFGHLATLMLAYLESNAYFTSGATRPFFSWQTLVSTGGNEKFDKLDSMCGVIRGSKYSRKNNGFIKPHYKRLRRKTLLEGEPRLLCSMLEEALDTVDKAIKFKGEELNSQGANIENSVSNDINSKRLQAKLCSNLNDSLINVSCDFRSSKLDKHNKKLREAFDLLLACGNLNTGKKEAFPEYLRLISNPFEYGDIFSMTMWWDPREFDGKQGWVEIYKKLRKNIMKPELKNVDMQLKYDSAISYYKQLKESETYPKKNIPWARLYLYMSVIMSRSNAMSWAEDALRSFSNLYRMKPSLVMRGEGLETLLNYCAPDPVALSHIFLYHFLTKKDAGKDLEKDLRRLEKGTLLSRIVNSSSIFIPNKLKKFLKMGARGFFNKKLNTLRAKSTLLRLFPKNLLHSALGAIEFTTHSLATLQISKNMDMWESLAQTKNLDAGGFPGEIDSLFNHWSESGGYSGYITGKLENGDDLTGDDIKKMNIKAPINNDSLNWQKYINKKISEHFGKFLNLPFIQASGSQKNYIYQLVRDSKANLDDNLEQTVFFGKVLPPGKTNNVIKKLKRIADSFTSMLLRSSARPVDHAVWVGVKINVPIVIHITKKLYMIQRDMPRKEAWNLESAFLDLLQDLVIMVTNPGKRSPIGFETIGGNPGLPEISIRYPHMSIEERKIEFQHSQCADHCISIWRSLIAFTLNTLNNPAAIKQFEKSLSSNSSLNDMSKPEYINSFKYILKGDSVLHMYDNMLPRKVKREIKALKYGKAFYFASIMKVASMLFGGMGYPYVSRMLSIQAPYLGNFVVNWQQKRKSSRIGEISGYIGLGSIASHAILSGMDIAQHAADVGIGPPETCWFVPRPRPGRKLCIAEPIKSIATTATQTAVQDVFSVGLMASIGPYFILPMAGLAAWSILKSQFKILDRLQTAFTGLFSKFFATIANGSGIKKIKRWFDKRKILKNKIINRANKIKTDGGKVDSNSLDSPLFGTLAID</sequence>
<feature type="compositionally biased region" description="Low complexity" evidence="1">
    <location>
        <begin position="134"/>
        <end position="147"/>
    </location>
</feature>
<evidence type="ECO:0000313" key="4">
    <source>
        <dbReference type="EMBL" id="SJK86709.1"/>
    </source>
</evidence>
<keyword evidence="2" id="KW-1133">Transmembrane helix</keyword>
<name>A0A1R4ACG6_BABMR</name>
<feature type="signal peptide" evidence="3">
    <location>
        <begin position="1"/>
        <end position="30"/>
    </location>
</feature>
<evidence type="ECO:0000256" key="2">
    <source>
        <dbReference type="SAM" id="Phobius"/>
    </source>
</evidence>
<reference evidence="4 5" key="2">
    <citation type="journal article" date="2013" name="PLoS ONE">
        <title>Whole genome mapping and re-organization of the nuclear and mitochondrial genomes of Babesia microti isolates.</title>
        <authorList>
            <person name="Cornillot E."/>
            <person name="Dassouli A."/>
            <person name="Garg A."/>
            <person name="Pachikara N."/>
            <person name="Randazzo S."/>
            <person name="Depoix D."/>
            <person name="Carcy B."/>
            <person name="Delbecq S."/>
            <person name="Frutos R."/>
            <person name="Silva J.C."/>
            <person name="Sutton R."/>
            <person name="Krause P.J."/>
            <person name="Mamoun C.B."/>
        </authorList>
    </citation>
    <scope>NUCLEOTIDE SEQUENCE [LARGE SCALE GENOMIC DNA]</scope>
    <source>
        <strain evidence="4 5">RI</strain>
    </source>
</reference>
<feature type="compositionally biased region" description="Basic and acidic residues" evidence="1">
    <location>
        <begin position="244"/>
        <end position="256"/>
    </location>
</feature>
<dbReference type="EMBL" id="LN871598">
    <property type="protein sequence ID" value="SJK86709.1"/>
    <property type="molecule type" value="Genomic_DNA"/>
</dbReference>
<feature type="compositionally biased region" description="Basic and acidic residues" evidence="1">
    <location>
        <begin position="119"/>
        <end position="131"/>
    </location>
</feature>
<feature type="transmembrane region" description="Helical" evidence="2">
    <location>
        <begin position="1259"/>
        <end position="1281"/>
    </location>
</feature>
<keyword evidence="3" id="KW-0732">Signal</keyword>
<keyword evidence="5" id="KW-1185">Reference proteome</keyword>
<dbReference type="GeneID" id="24425586"/>
<feature type="compositionally biased region" description="Basic and acidic residues" evidence="1">
    <location>
        <begin position="171"/>
        <end position="181"/>
    </location>
</feature>
<dbReference type="OrthoDB" id="345453at2759"/>
<reference evidence="4 5" key="3">
    <citation type="journal article" date="2016" name="Sci. Rep.">
        <title>Genome-wide diversity and gene expression profiling of Babesia microti isolates identify polymorphic genes that mediate host-pathogen interactions.</title>
        <authorList>
            <person name="Silva J.C."/>
            <person name="Cornillot E."/>
            <person name="McCracken C."/>
            <person name="Usmani-Brown S."/>
            <person name="Dwivedi A."/>
            <person name="Ifeonu O.O."/>
            <person name="Crabtree J."/>
            <person name="Gotia H.T."/>
            <person name="Virji A.Z."/>
            <person name="Reynes C."/>
            <person name="Colinge J."/>
            <person name="Kumar V."/>
            <person name="Lawres L."/>
            <person name="Pazzi J.E."/>
            <person name="Pablo J.V."/>
            <person name="Hung C."/>
            <person name="Brancato J."/>
            <person name="Kumari P."/>
            <person name="Orvis J."/>
            <person name="Tretina K."/>
            <person name="Chibucos M."/>
            <person name="Ott S."/>
            <person name="Sadzewicz L."/>
            <person name="Sengamalay N."/>
            <person name="Shetty A.C."/>
            <person name="Su Q."/>
            <person name="Tallon L."/>
            <person name="Fraser C.M."/>
            <person name="Frutos R."/>
            <person name="Molina D.M."/>
            <person name="Krause P.J."/>
            <person name="Ben Mamoun C."/>
        </authorList>
    </citation>
    <scope>NUCLEOTIDE SEQUENCE [LARGE SCALE GENOMIC DNA]</scope>
    <source>
        <strain evidence="4 5">RI</strain>
    </source>
</reference>
<keyword evidence="2" id="KW-0812">Transmembrane</keyword>
<evidence type="ECO:0000256" key="1">
    <source>
        <dbReference type="SAM" id="MobiDB-lite"/>
    </source>
</evidence>
<feature type="region of interest" description="Disordered" evidence="1">
    <location>
        <begin position="33"/>
        <end position="322"/>
    </location>
</feature>
<protein>
    <submittedName>
        <fullName evidence="4">Rhoptry neck protein 2</fullName>
    </submittedName>
</protein>
<dbReference type="KEGG" id="bmic:BMR1_03g04695"/>
<feature type="compositionally biased region" description="Low complexity" evidence="1">
    <location>
        <begin position="259"/>
        <end position="272"/>
    </location>
</feature>
<evidence type="ECO:0000256" key="3">
    <source>
        <dbReference type="SAM" id="SignalP"/>
    </source>
</evidence>
<dbReference type="VEuPathDB" id="PiroplasmaDB:BMR1_03g04695"/>
<feature type="compositionally biased region" description="Low complexity" evidence="1">
    <location>
        <begin position="36"/>
        <end position="47"/>
    </location>
</feature>
<feature type="compositionally biased region" description="Polar residues" evidence="1">
    <location>
        <begin position="80"/>
        <end position="118"/>
    </location>
</feature>
<proteinExistence type="predicted"/>
<feature type="transmembrane region" description="Helical" evidence="2">
    <location>
        <begin position="1388"/>
        <end position="1405"/>
    </location>
</feature>
<feature type="chain" id="PRO_5012074132" evidence="3">
    <location>
        <begin position="31"/>
        <end position="1483"/>
    </location>
</feature>
<dbReference type="Proteomes" id="UP000002899">
    <property type="component" value="Chromosome III"/>
</dbReference>
<organism evidence="4 5">
    <name type="scientific">Babesia microti (strain RI)</name>
    <dbReference type="NCBI Taxonomy" id="1133968"/>
    <lineage>
        <taxon>Eukaryota</taxon>
        <taxon>Sar</taxon>
        <taxon>Alveolata</taxon>
        <taxon>Apicomplexa</taxon>
        <taxon>Aconoidasida</taxon>
        <taxon>Piroplasmida</taxon>
        <taxon>Babesiidae</taxon>
        <taxon>Babesia</taxon>
    </lineage>
</organism>
<gene>
    <name evidence="4" type="ORF">BMR1_03g04695</name>
</gene>
<dbReference type="RefSeq" id="XP_021338832.1">
    <property type="nucleotide sequence ID" value="XM_021482298.1"/>
</dbReference>
<accession>A0A1R4ACG6</accession>
<feature type="compositionally biased region" description="Polar residues" evidence="1">
    <location>
        <begin position="205"/>
        <end position="243"/>
    </location>
</feature>
<reference evidence="4 5" key="1">
    <citation type="journal article" date="2012" name="Nucleic Acids Res.">
        <title>Sequencing of the smallest Apicomplexan genome from the human pathogen Babesia microti.</title>
        <authorList>
            <person name="Cornillot E."/>
            <person name="Hadj-Kaddour K."/>
            <person name="Dassouli A."/>
            <person name="Noel B."/>
            <person name="Ranwez V."/>
            <person name="Vacherie B."/>
            <person name="Augagneur Y."/>
            <person name="Bres V."/>
            <person name="Duclos A."/>
            <person name="Randazzo S."/>
            <person name="Carcy B."/>
            <person name="Debierre-Grockiego F."/>
            <person name="Delbecq S."/>
            <person name="Moubri-Menage K."/>
            <person name="Shams-Eldin H."/>
            <person name="Usmani-Brown S."/>
            <person name="Bringaud F."/>
            <person name="Wincker P."/>
            <person name="Vivares C.P."/>
            <person name="Schwarz R.T."/>
            <person name="Schetters T.P."/>
            <person name="Krause P.J."/>
            <person name="Gorenflot A."/>
            <person name="Berry V."/>
            <person name="Barbe V."/>
            <person name="Ben Mamoun C."/>
        </authorList>
    </citation>
    <scope>NUCLEOTIDE SEQUENCE [LARGE SCALE GENOMIC DNA]</scope>
    <source>
        <strain evidence="4 5">RI</strain>
    </source>
</reference>
<feature type="compositionally biased region" description="Polar residues" evidence="1">
    <location>
        <begin position="308"/>
        <end position="317"/>
    </location>
</feature>
<feature type="compositionally biased region" description="Basic and acidic residues" evidence="1">
    <location>
        <begin position="296"/>
        <end position="306"/>
    </location>
</feature>